<dbReference type="EMBL" id="FMAF01000010">
    <property type="protein sequence ID" value="SCB38355.1"/>
    <property type="molecule type" value="Genomic_DNA"/>
</dbReference>
<evidence type="ECO:0000313" key="1">
    <source>
        <dbReference type="EMBL" id="SCB38355.1"/>
    </source>
</evidence>
<dbReference type="RefSeq" id="WP_092574825.1">
    <property type="nucleotide sequence ID" value="NZ_FMAF01000010.1"/>
</dbReference>
<dbReference type="Gene3D" id="2.60.120.10">
    <property type="entry name" value="Jelly Rolls"/>
    <property type="match status" value="1"/>
</dbReference>
<dbReference type="SUPFAM" id="SSF51182">
    <property type="entry name" value="RmlC-like cupins"/>
    <property type="match status" value="1"/>
</dbReference>
<organism evidence="1 2">
    <name type="scientific">Rhizobium lusitanum</name>
    <dbReference type="NCBI Taxonomy" id="293958"/>
    <lineage>
        <taxon>Bacteria</taxon>
        <taxon>Pseudomonadati</taxon>
        <taxon>Pseudomonadota</taxon>
        <taxon>Alphaproteobacteria</taxon>
        <taxon>Hyphomicrobiales</taxon>
        <taxon>Rhizobiaceae</taxon>
        <taxon>Rhizobium/Agrobacterium group</taxon>
        <taxon>Rhizobium</taxon>
    </lineage>
</organism>
<proteinExistence type="predicted"/>
<accession>A0A1C3WEL8</accession>
<dbReference type="CDD" id="cd02219">
    <property type="entry name" value="cupin_YjlB-like"/>
    <property type="match status" value="1"/>
</dbReference>
<sequence>MNIEEIIFPPSGWVPNNQRFPVLIYRDALPTGGSSADFETLFAMNGWTGIWRDGVFDYQHYHSGAHEVLGVGCGSATLLIGGPEGQPIEVSMGDCLILPAGTGHQNLGCSSDFEVIGAYPEGQHADIQTDAATTDILAMISSLPAPVTDPIQGSSAGLVERWH</sequence>
<dbReference type="InterPro" id="IPR011051">
    <property type="entry name" value="RmlC_Cupin_sf"/>
</dbReference>
<dbReference type="InterPro" id="IPR014500">
    <property type="entry name" value="UCP019307_cupin"/>
</dbReference>
<dbReference type="PANTHER" id="PTHR36448:SF2">
    <property type="entry name" value="CUPIN TYPE-1 DOMAIN-CONTAINING PROTEIN"/>
    <property type="match status" value="1"/>
</dbReference>
<dbReference type="InterPro" id="IPR047121">
    <property type="entry name" value="YjiB-like"/>
</dbReference>
<evidence type="ECO:0000313" key="2">
    <source>
        <dbReference type="Proteomes" id="UP000199205"/>
    </source>
</evidence>
<dbReference type="OrthoDB" id="9791759at2"/>
<gene>
    <name evidence="1" type="ORF">GA0061101_110182</name>
</gene>
<dbReference type="PIRSF" id="PIRSF019307">
    <property type="entry name" value="UCP019307"/>
    <property type="match status" value="1"/>
</dbReference>
<name>A0A1C3WEL8_9HYPH</name>
<dbReference type="Proteomes" id="UP000199205">
    <property type="component" value="Unassembled WGS sequence"/>
</dbReference>
<dbReference type="InterPro" id="IPR014710">
    <property type="entry name" value="RmlC-like_jellyroll"/>
</dbReference>
<protein>
    <submittedName>
        <fullName evidence="1">Uncharacterized protein YjlB</fullName>
    </submittedName>
</protein>
<dbReference type="PANTHER" id="PTHR36448">
    <property type="entry name" value="BLR7373 PROTEIN"/>
    <property type="match status" value="1"/>
</dbReference>
<dbReference type="AlphaFoldDB" id="A0A1C3WEL8"/>
<reference evidence="1 2" key="1">
    <citation type="submission" date="2016-08" db="EMBL/GenBank/DDBJ databases">
        <authorList>
            <person name="Seilhamer J.J."/>
        </authorList>
    </citation>
    <scope>NUCLEOTIDE SEQUENCE [LARGE SCALE GENOMIC DNA]</scope>
    <source>
        <strain evidence="1 2">P1-7</strain>
    </source>
</reference>